<dbReference type="SFLD" id="SFLDS00001">
    <property type="entry name" value="Enolase"/>
    <property type="match status" value="1"/>
</dbReference>
<gene>
    <name evidence="2" type="ORF">METZ01_LOCUS121385</name>
</gene>
<dbReference type="SUPFAM" id="SSF54826">
    <property type="entry name" value="Enolase N-terminal domain-like"/>
    <property type="match status" value="1"/>
</dbReference>
<dbReference type="SUPFAM" id="SSF51604">
    <property type="entry name" value="Enolase C-terminal domain-like"/>
    <property type="match status" value="1"/>
</dbReference>
<dbReference type="SMART" id="SM00922">
    <property type="entry name" value="MR_MLE"/>
    <property type="match status" value="1"/>
</dbReference>
<feature type="non-terminal residue" evidence="2">
    <location>
        <position position="361"/>
    </location>
</feature>
<dbReference type="InterPro" id="IPR013342">
    <property type="entry name" value="Mandelate_racemase_C"/>
</dbReference>
<dbReference type="InterPro" id="IPR036849">
    <property type="entry name" value="Enolase-like_C_sf"/>
</dbReference>
<reference evidence="2" key="1">
    <citation type="submission" date="2018-05" db="EMBL/GenBank/DDBJ databases">
        <authorList>
            <person name="Lanie J.A."/>
            <person name="Ng W.-L."/>
            <person name="Kazmierczak K.M."/>
            <person name="Andrzejewski T.M."/>
            <person name="Davidsen T.M."/>
            <person name="Wayne K.J."/>
            <person name="Tettelin H."/>
            <person name="Glass J.I."/>
            <person name="Rusch D."/>
            <person name="Podicherti R."/>
            <person name="Tsui H.-C.T."/>
            <person name="Winkler M.E."/>
        </authorList>
    </citation>
    <scope>NUCLEOTIDE SEQUENCE</scope>
</reference>
<organism evidence="2">
    <name type="scientific">marine metagenome</name>
    <dbReference type="NCBI Taxonomy" id="408172"/>
    <lineage>
        <taxon>unclassified sequences</taxon>
        <taxon>metagenomes</taxon>
        <taxon>ecological metagenomes</taxon>
    </lineage>
</organism>
<dbReference type="InterPro" id="IPR029065">
    <property type="entry name" value="Enolase_C-like"/>
</dbReference>
<protein>
    <recommendedName>
        <fullName evidence="1">Mandelate racemase/muconate lactonizing enzyme C-terminal domain-containing protein</fullName>
    </recommendedName>
</protein>
<dbReference type="InterPro" id="IPR034593">
    <property type="entry name" value="DgoD-like"/>
</dbReference>
<dbReference type="PANTHER" id="PTHR48080">
    <property type="entry name" value="D-GALACTONATE DEHYDRATASE-RELATED"/>
    <property type="match status" value="1"/>
</dbReference>
<evidence type="ECO:0000259" key="1">
    <source>
        <dbReference type="SMART" id="SM00922"/>
    </source>
</evidence>
<dbReference type="Gene3D" id="3.30.390.10">
    <property type="entry name" value="Enolase-like, N-terminal domain"/>
    <property type="match status" value="1"/>
</dbReference>
<accession>A0A381XVT9</accession>
<sequence length="361" mass="40437">MTKTKIECIKWAQLSGERPRKAGCNSRLGEHGIFVKLPIAAIFADNGTIGFGRANIGKEQAQSLIGLYIEDIFDLTKGVKRQFHWIEYPIWDLVGQLANKPIYSLLDQSIHEKDVFTVSCYDTSLYIDDLHLTNHEEAADLIALEAKEGREYGHSNFKIKVGRGAMHMALESGTARDIMVVHAVREVVGTQAKILLDANNGYNLNLTKRVLAETAEANIHWMEEAFHEDPKLYDNLKAWIHAEGLKTLIADGEGSASPNLLDWARNGLVDVVQYDIFGYGFMPWLKLGSQLDQWNVRSAPHHYGGYYGNFVSCHLAAGIQKFEFVEWDQAFVFGIDDSAYTITDGFVNVPKTAGFGLHLDQ</sequence>
<dbReference type="AlphaFoldDB" id="A0A381XVT9"/>
<feature type="domain" description="Mandelate racemase/muconate lactonizing enzyme C-terminal" evidence="1">
    <location>
        <begin position="139"/>
        <end position="239"/>
    </location>
</feature>
<dbReference type="Gene3D" id="3.20.20.120">
    <property type="entry name" value="Enolase-like C-terminal domain"/>
    <property type="match status" value="1"/>
</dbReference>
<dbReference type="EMBL" id="UINC01016464">
    <property type="protein sequence ID" value="SVA68531.1"/>
    <property type="molecule type" value="Genomic_DNA"/>
</dbReference>
<proteinExistence type="predicted"/>
<dbReference type="PANTHER" id="PTHR48080:SF2">
    <property type="entry name" value="D-GALACTONATE DEHYDRATASE"/>
    <property type="match status" value="1"/>
</dbReference>
<dbReference type="InterPro" id="IPR029017">
    <property type="entry name" value="Enolase-like_N"/>
</dbReference>
<name>A0A381XVT9_9ZZZZ</name>
<dbReference type="Pfam" id="PF13378">
    <property type="entry name" value="MR_MLE_C"/>
    <property type="match status" value="1"/>
</dbReference>
<evidence type="ECO:0000313" key="2">
    <source>
        <dbReference type="EMBL" id="SVA68531.1"/>
    </source>
</evidence>